<evidence type="ECO:0000313" key="2">
    <source>
        <dbReference type="EMBL" id="TCL02985.1"/>
    </source>
</evidence>
<protein>
    <submittedName>
        <fullName evidence="2">Uncharacterized protein</fullName>
    </submittedName>
</protein>
<gene>
    <name evidence="2" type="ORF">EZJ58_1025</name>
</gene>
<feature type="transmembrane region" description="Helical" evidence="1">
    <location>
        <begin position="153"/>
        <end position="174"/>
    </location>
</feature>
<sequence length="309" mass="35237">MTLMLLTSIHFYSNHEKTLSIVMTLSLGILPLCVYSVNCGVLESTNNEKYMIKVNLCSILVEVVSLIFLYLITHNLIFSIALSISITRMYMAIHSSIPLIKYLCLKRLNLNYIKDILCIGLYESITSASLVILMSVLIKHVSTLFYNNELSKFSVYMGIMNFLFVTGFSAVISLATNYNKDENFFLKTSARSNLFYFFIFTSSSPIVSFIIFGSIKEIPILIACSLTILFDLMSVSIINRIRTKSPKSKSVYLKIIPVFIIFLILSKIINPTSAEVILSFLLANMFYLFVSTLWYSLWKKKNFLSEKLI</sequence>
<keyword evidence="1" id="KW-1133">Transmembrane helix</keyword>
<proteinExistence type="predicted"/>
<dbReference type="EMBL" id="SJOI01000001">
    <property type="protein sequence ID" value="TCL02985.1"/>
    <property type="molecule type" value="Genomic_DNA"/>
</dbReference>
<feature type="transmembrane region" description="Helical" evidence="1">
    <location>
        <begin position="54"/>
        <end position="72"/>
    </location>
</feature>
<keyword evidence="1" id="KW-0812">Transmembrane</keyword>
<dbReference type="AlphaFoldDB" id="A0A4R1N6W6"/>
<evidence type="ECO:0000313" key="3">
    <source>
        <dbReference type="Proteomes" id="UP000294555"/>
    </source>
</evidence>
<evidence type="ECO:0000256" key="1">
    <source>
        <dbReference type="SAM" id="Phobius"/>
    </source>
</evidence>
<feature type="transmembrane region" description="Helical" evidence="1">
    <location>
        <begin position="276"/>
        <end position="298"/>
    </location>
</feature>
<keyword evidence="3" id="KW-1185">Reference proteome</keyword>
<name>A0A4R1N6W6_9GAMM</name>
<keyword evidence="1" id="KW-0472">Membrane</keyword>
<feature type="transmembrane region" description="Helical" evidence="1">
    <location>
        <begin position="218"/>
        <end position="239"/>
    </location>
</feature>
<feature type="transmembrane region" description="Helical" evidence="1">
    <location>
        <begin position="78"/>
        <end position="104"/>
    </location>
</feature>
<feature type="transmembrane region" description="Helical" evidence="1">
    <location>
        <begin position="116"/>
        <end position="138"/>
    </location>
</feature>
<comment type="caution">
    <text evidence="2">The sequence shown here is derived from an EMBL/GenBank/DDBJ whole genome shotgun (WGS) entry which is preliminary data.</text>
</comment>
<organism evidence="2 3">
    <name type="scientific">Sodalis ligni</name>
    <dbReference type="NCBI Taxonomy" id="2697027"/>
    <lineage>
        <taxon>Bacteria</taxon>
        <taxon>Pseudomonadati</taxon>
        <taxon>Pseudomonadota</taxon>
        <taxon>Gammaproteobacteria</taxon>
        <taxon>Enterobacterales</taxon>
        <taxon>Bruguierivoracaceae</taxon>
        <taxon>Sodalis</taxon>
    </lineage>
</organism>
<reference evidence="2 3" key="1">
    <citation type="submission" date="2019-02" db="EMBL/GenBank/DDBJ databases">
        <title>Investigation of anaerobic lignin degradation for improved lignocellulosic biofuels.</title>
        <authorList>
            <person name="Deangelis K."/>
        </authorList>
    </citation>
    <scope>NUCLEOTIDE SEQUENCE [LARGE SCALE GENOMIC DNA]</scope>
    <source>
        <strain evidence="2 3">159R</strain>
    </source>
</reference>
<feature type="transmembrane region" description="Helical" evidence="1">
    <location>
        <begin position="251"/>
        <end position="270"/>
    </location>
</feature>
<feature type="transmembrane region" description="Helical" evidence="1">
    <location>
        <begin position="20"/>
        <end position="42"/>
    </location>
</feature>
<dbReference type="Proteomes" id="UP000294555">
    <property type="component" value="Unassembled WGS sequence"/>
</dbReference>
<accession>A0A4R1N6W6</accession>
<feature type="transmembrane region" description="Helical" evidence="1">
    <location>
        <begin position="194"/>
        <end position="212"/>
    </location>
</feature>